<dbReference type="InterPro" id="IPR036259">
    <property type="entry name" value="MFS_trans_sf"/>
</dbReference>
<protein>
    <submittedName>
        <fullName evidence="9">MFS general substrate transporter</fullName>
    </submittedName>
</protein>
<feature type="transmembrane region" description="Helical" evidence="7">
    <location>
        <begin position="191"/>
        <end position="215"/>
    </location>
</feature>
<evidence type="ECO:0000256" key="3">
    <source>
        <dbReference type="ARBA" id="ARBA00022692"/>
    </source>
</evidence>
<feature type="transmembrane region" description="Helical" evidence="7">
    <location>
        <begin position="345"/>
        <end position="365"/>
    </location>
</feature>
<organism evidence="9 10">
    <name type="scientific">Diplogelasinospora grovesii</name>
    <dbReference type="NCBI Taxonomy" id="303347"/>
    <lineage>
        <taxon>Eukaryota</taxon>
        <taxon>Fungi</taxon>
        <taxon>Dikarya</taxon>
        <taxon>Ascomycota</taxon>
        <taxon>Pezizomycotina</taxon>
        <taxon>Sordariomycetes</taxon>
        <taxon>Sordariomycetidae</taxon>
        <taxon>Sordariales</taxon>
        <taxon>Diplogelasinosporaceae</taxon>
        <taxon>Diplogelasinospora</taxon>
    </lineage>
</organism>
<comment type="caution">
    <text evidence="9">The sequence shown here is derived from an EMBL/GenBank/DDBJ whole genome shotgun (WGS) entry which is preliminary data.</text>
</comment>
<evidence type="ECO:0000256" key="4">
    <source>
        <dbReference type="ARBA" id="ARBA00022989"/>
    </source>
</evidence>
<feature type="region of interest" description="Disordered" evidence="6">
    <location>
        <begin position="1"/>
        <end position="54"/>
    </location>
</feature>
<dbReference type="GO" id="GO:0022857">
    <property type="term" value="F:transmembrane transporter activity"/>
    <property type="evidence" value="ECO:0007669"/>
    <property type="project" value="InterPro"/>
</dbReference>
<dbReference type="Gene3D" id="1.20.1720.10">
    <property type="entry name" value="Multidrug resistance protein D"/>
    <property type="match status" value="1"/>
</dbReference>
<feature type="transmembrane region" description="Helical" evidence="7">
    <location>
        <begin position="488"/>
        <end position="510"/>
    </location>
</feature>
<keyword evidence="2" id="KW-0813">Transport</keyword>
<feature type="transmembrane region" description="Helical" evidence="7">
    <location>
        <begin position="132"/>
        <end position="150"/>
    </location>
</feature>
<dbReference type="PANTHER" id="PTHR23502:SF51">
    <property type="entry name" value="QUINIDINE RESISTANCE PROTEIN 1-RELATED"/>
    <property type="match status" value="1"/>
</dbReference>
<evidence type="ECO:0000259" key="8">
    <source>
        <dbReference type="PROSITE" id="PS50850"/>
    </source>
</evidence>
<evidence type="ECO:0000313" key="9">
    <source>
        <dbReference type="EMBL" id="KAK3941411.1"/>
    </source>
</evidence>
<evidence type="ECO:0000256" key="2">
    <source>
        <dbReference type="ARBA" id="ARBA00022448"/>
    </source>
</evidence>
<name>A0AAN6NA15_9PEZI</name>
<keyword evidence="3 7" id="KW-0812">Transmembrane</keyword>
<keyword evidence="5 7" id="KW-0472">Membrane</keyword>
<dbReference type="GO" id="GO:0005886">
    <property type="term" value="C:plasma membrane"/>
    <property type="evidence" value="ECO:0007669"/>
    <property type="project" value="TreeGrafter"/>
</dbReference>
<keyword evidence="10" id="KW-1185">Reference proteome</keyword>
<dbReference type="AlphaFoldDB" id="A0AAN6NA15"/>
<feature type="compositionally biased region" description="Polar residues" evidence="6">
    <location>
        <begin position="1"/>
        <end position="19"/>
    </location>
</feature>
<evidence type="ECO:0000256" key="1">
    <source>
        <dbReference type="ARBA" id="ARBA00004141"/>
    </source>
</evidence>
<dbReference type="InterPro" id="IPR020846">
    <property type="entry name" value="MFS_dom"/>
</dbReference>
<feature type="transmembrane region" description="Helical" evidence="7">
    <location>
        <begin position="162"/>
        <end position="179"/>
    </location>
</feature>
<evidence type="ECO:0000313" key="10">
    <source>
        <dbReference type="Proteomes" id="UP001303473"/>
    </source>
</evidence>
<feature type="transmembrane region" description="Helical" evidence="7">
    <location>
        <begin position="309"/>
        <end position="333"/>
    </location>
</feature>
<proteinExistence type="predicted"/>
<keyword evidence="4 7" id="KW-1133">Transmembrane helix</keyword>
<dbReference type="PANTHER" id="PTHR23502">
    <property type="entry name" value="MAJOR FACILITATOR SUPERFAMILY"/>
    <property type="match status" value="1"/>
</dbReference>
<feature type="transmembrane region" description="Helical" evidence="7">
    <location>
        <begin position="221"/>
        <end position="241"/>
    </location>
</feature>
<evidence type="ECO:0000256" key="5">
    <source>
        <dbReference type="ARBA" id="ARBA00023136"/>
    </source>
</evidence>
<dbReference type="EMBL" id="MU853783">
    <property type="protein sequence ID" value="KAK3941411.1"/>
    <property type="molecule type" value="Genomic_DNA"/>
</dbReference>
<dbReference type="InterPro" id="IPR011701">
    <property type="entry name" value="MFS"/>
</dbReference>
<dbReference type="Gene3D" id="1.20.1250.20">
    <property type="entry name" value="MFS general substrate transporter like domains"/>
    <property type="match status" value="1"/>
</dbReference>
<comment type="subcellular location">
    <subcellularLocation>
        <location evidence="1">Membrane</location>
        <topology evidence="1">Multi-pass membrane protein</topology>
    </subcellularLocation>
</comment>
<dbReference type="Pfam" id="PF07690">
    <property type="entry name" value="MFS_1"/>
    <property type="match status" value="1"/>
</dbReference>
<evidence type="ECO:0000256" key="6">
    <source>
        <dbReference type="SAM" id="MobiDB-lite"/>
    </source>
</evidence>
<feature type="domain" description="Major facilitator superfamily (MFS) profile" evidence="8">
    <location>
        <begin position="67"/>
        <end position="515"/>
    </location>
</feature>
<dbReference type="Proteomes" id="UP001303473">
    <property type="component" value="Unassembled WGS sequence"/>
</dbReference>
<feature type="transmembrane region" description="Helical" evidence="7">
    <location>
        <begin position="403"/>
        <end position="421"/>
    </location>
</feature>
<gene>
    <name evidence="9" type="ORF">QBC46DRAFT_382639</name>
</gene>
<dbReference type="PROSITE" id="PS50850">
    <property type="entry name" value="MFS"/>
    <property type="match status" value="1"/>
</dbReference>
<accession>A0AAN6NA15</accession>
<feature type="transmembrane region" description="Helical" evidence="7">
    <location>
        <begin position="66"/>
        <end position="87"/>
    </location>
</feature>
<feature type="transmembrane region" description="Helical" evidence="7">
    <location>
        <begin position="107"/>
        <end position="125"/>
    </location>
</feature>
<dbReference type="SUPFAM" id="SSF103473">
    <property type="entry name" value="MFS general substrate transporter"/>
    <property type="match status" value="1"/>
</dbReference>
<sequence length="525" mass="56837">MTSETPRNTDAILSSNPGVQTLGLRQQEKNGEPSEQSSATIAIEPATETDNPEAPYSVFTRKQKKWIVFIAASAGWFSTASSLIYFPAIPFLARDLQVGIEKINLTVTSYLVASGIFPTLVGSAADWYGRRPVFIAALAVYVAVNVGLAVQRDFAALVTLRMLQSAAVSGTFSFAYGVLGDLTTPVDRGGYVGFISIFLNTPPSVAPLISGLLLMKWDWPSIFWFLSISSSVVFLAVLLFLPETCRQVVGNGSLRAPPINTPLIPILGSRPHSIEASYSTAHYKLAGVPKGIANPLSALRLLKNGSSALAFLCYSIYYAIYSCLQASLSTIFVETYDVSGLVAGLSYLPFGVACVTASSLAGRLLDYDYQRTARSLGMAIDRRRVDGLATFPIEHARLRTCKYFIVLCAPLIVGYGWALQVKAHIAVPLVLQFLIGFTNQVNFTSLNALLVDLHPDCPSTVQAANNLFRCGLAAGGLALLDLMLSNLGAGWCFVVFAALHIATLPVFWIMERHGLAWRRKRSLET</sequence>
<evidence type="ECO:0000256" key="7">
    <source>
        <dbReference type="SAM" id="Phobius"/>
    </source>
</evidence>
<reference evidence="10" key="1">
    <citation type="journal article" date="2023" name="Mol. Phylogenet. Evol.">
        <title>Genome-scale phylogeny and comparative genomics of the fungal order Sordariales.</title>
        <authorList>
            <person name="Hensen N."/>
            <person name="Bonometti L."/>
            <person name="Westerberg I."/>
            <person name="Brannstrom I.O."/>
            <person name="Guillou S."/>
            <person name="Cros-Aarteil S."/>
            <person name="Calhoun S."/>
            <person name="Haridas S."/>
            <person name="Kuo A."/>
            <person name="Mondo S."/>
            <person name="Pangilinan J."/>
            <person name="Riley R."/>
            <person name="LaButti K."/>
            <person name="Andreopoulos B."/>
            <person name="Lipzen A."/>
            <person name="Chen C."/>
            <person name="Yan M."/>
            <person name="Daum C."/>
            <person name="Ng V."/>
            <person name="Clum A."/>
            <person name="Steindorff A."/>
            <person name="Ohm R.A."/>
            <person name="Martin F."/>
            <person name="Silar P."/>
            <person name="Natvig D.O."/>
            <person name="Lalanne C."/>
            <person name="Gautier V."/>
            <person name="Ament-Velasquez S.L."/>
            <person name="Kruys A."/>
            <person name="Hutchinson M.I."/>
            <person name="Powell A.J."/>
            <person name="Barry K."/>
            <person name="Miller A.N."/>
            <person name="Grigoriev I.V."/>
            <person name="Debuchy R."/>
            <person name="Gladieux P."/>
            <person name="Hiltunen Thoren M."/>
            <person name="Johannesson H."/>
        </authorList>
    </citation>
    <scope>NUCLEOTIDE SEQUENCE [LARGE SCALE GENOMIC DNA]</scope>
    <source>
        <strain evidence="10">CBS 340.73</strain>
    </source>
</reference>